<dbReference type="EMBL" id="SKCS01000436">
    <property type="protein sequence ID" value="TNN07206.1"/>
    <property type="molecule type" value="Genomic_DNA"/>
</dbReference>
<reference evidence="2 3" key="1">
    <citation type="submission" date="2019-03" db="EMBL/GenBank/DDBJ databases">
        <title>An improved genome assembly of the fluke Schistosoma japonicum.</title>
        <authorList>
            <person name="Hu W."/>
            <person name="Luo F."/>
            <person name="Yin M."/>
            <person name="Mo X."/>
            <person name="Sun C."/>
            <person name="Wu Q."/>
            <person name="Zhu B."/>
            <person name="Xiang M."/>
            <person name="Wang J."/>
            <person name="Wang Y."/>
            <person name="Zhang T."/>
            <person name="Xu B."/>
            <person name="Zheng H."/>
            <person name="Feng Z."/>
        </authorList>
    </citation>
    <scope>NUCLEOTIDE SEQUENCE [LARGE SCALE GENOMIC DNA]</scope>
    <source>
        <strain evidence="2">HuSjv2</strain>
        <tissue evidence="2">Worms</tissue>
    </source>
</reference>
<feature type="compositionally biased region" description="Polar residues" evidence="1">
    <location>
        <begin position="235"/>
        <end position="244"/>
    </location>
</feature>
<evidence type="ECO:0000313" key="2">
    <source>
        <dbReference type="EMBL" id="TNN07206.1"/>
    </source>
</evidence>
<feature type="region of interest" description="Disordered" evidence="1">
    <location>
        <begin position="235"/>
        <end position="266"/>
    </location>
</feature>
<dbReference type="OrthoDB" id="6257041at2759"/>
<sequence>MKKTFQPIINIFSSNKLKQDKYSSSNSWVPFTKSSNAVGHIHFSLEYTSTLETLNVVISHLTGVSTFGKTSSEMSYPSQIKATFVIVLQLRKIKGLRLNSEECYMESDAFHKRRFTAPVQTSSNPYFDQSFVFQISPNYLKHSELAFSILHTSSIELIHTNKSSDCNELVNHSTNHDMNQRYNPYKWKSQQFQKYLDEMQCIGEANYRINLNKLMQYPEHFSHIWQEFYPPTNSHNKSAMNENEMNLDGKEKKRSVKENHGEKYVC</sequence>
<gene>
    <name evidence="2" type="ORF">EWB00_007871</name>
</gene>
<accession>A0A4Z2CSJ7</accession>
<dbReference type="AlphaFoldDB" id="A0A4Z2CSJ7"/>
<dbReference type="InterPro" id="IPR035892">
    <property type="entry name" value="C2_domain_sf"/>
</dbReference>
<dbReference type="Proteomes" id="UP000311919">
    <property type="component" value="Unassembled WGS sequence"/>
</dbReference>
<evidence type="ECO:0000256" key="1">
    <source>
        <dbReference type="SAM" id="MobiDB-lite"/>
    </source>
</evidence>
<organism evidence="2 3">
    <name type="scientific">Schistosoma japonicum</name>
    <name type="common">Blood fluke</name>
    <dbReference type="NCBI Taxonomy" id="6182"/>
    <lineage>
        <taxon>Eukaryota</taxon>
        <taxon>Metazoa</taxon>
        <taxon>Spiralia</taxon>
        <taxon>Lophotrochozoa</taxon>
        <taxon>Platyhelminthes</taxon>
        <taxon>Trematoda</taxon>
        <taxon>Digenea</taxon>
        <taxon>Strigeidida</taxon>
        <taxon>Schistosomatoidea</taxon>
        <taxon>Schistosomatidae</taxon>
        <taxon>Schistosoma</taxon>
    </lineage>
</organism>
<evidence type="ECO:0008006" key="4">
    <source>
        <dbReference type="Google" id="ProtNLM"/>
    </source>
</evidence>
<proteinExistence type="predicted"/>
<name>A0A4Z2CSJ7_SCHJA</name>
<evidence type="ECO:0000313" key="3">
    <source>
        <dbReference type="Proteomes" id="UP000311919"/>
    </source>
</evidence>
<feature type="compositionally biased region" description="Basic and acidic residues" evidence="1">
    <location>
        <begin position="247"/>
        <end position="266"/>
    </location>
</feature>
<dbReference type="Gene3D" id="2.60.40.150">
    <property type="entry name" value="C2 domain"/>
    <property type="match status" value="1"/>
</dbReference>
<keyword evidence="3" id="KW-1185">Reference proteome</keyword>
<comment type="caution">
    <text evidence="2">The sequence shown here is derived from an EMBL/GenBank/DDBJ whole genome shotgun (WGS) entry which is preliminary data.</text>
</comment>
<protein>
    <recommendedName>
        <fullName evidence="4">C2 domain-containing protein</fullName>
    </recommendedName>
</protein>
<dbReference type="SUPFAM" id="SSF49562">
    <property type="entry name" value="C2 domain (Calcium/lipid-binding domain, CaLB)"/>
    <property type="match status" value="1"/>
</dbReference>